<dbReference type="RefSeq" id="WP_182305424.1">
    <property type="nucleotide sequence ID" value="NZ_CP059896.1"/>
</dbReference>
<dbReference type="EMBL" id="JBHRTG010000007">
    <property type="protein sequence ID" value="MFC3163091.1"/>
    <property type="molecule type" value="Genomic_DNA"/>
</dbReference>
<evidence type="ECO:0000313" key="2">
    <source>
        <dbReference type="Proteomes" id="UP001595647"/>
    </source>
</evidence>
<evidence type="ECO:0008006" key="3">
    <source>
        <dbReference type="Google" id="ProtNLM"/>
    </source>
</evidence>
<dbReference type="Proteomes" id="UP001595647">
    <property type="component" value="Unassembled WGS sequence"/>
</dbReference>
<organism evidence="1 2">
    <name type="scientific">Ciceribacter thiooxidans</name>
    <dbReference type="NCBI Taxonomy" id="1969821"/>
    <lineage>
        <taxon>Bacteria</taxon>
        <taxon>Pseudomonadati</taxon>
        <taxon>Pseudomonadota</taxon>
        <taxon>Alphaproteobacteria</taxon>
        <taxon>Hyphomicrobiales</taxon>
        <taxon>Rhizobiaceae</taxon>
        <taxon>Ciceribacter</taxon>
    </lineage>
</organism>
<accession>A0ABV7I0B1</accession>
<reference evidence="2" key="1">
    <citation type="journal article" date="2019" name="Int. J. Syst. Evol. Microbiol.">
        <title>The Global Catalogue of Microorganisms (GCM) 10K type strain sequencing project: providing services to taxonomists for standard genome sequencing and annotation.</title>
        <authorList>
            <consortium name="The Broad Institute Genomics Platform"/>
            <consortium name="The Broad Institute Genome Sequencing Center for Infectious Disease"/>
            <person name="Wu L."/>
            <person name="Ma J."/>
        </authorList>
    </citation>
    <scope>NUCLEOTIDE SEQUENCE [LARGE SCALE GENOMIC DNA]</scope>
    <source>
        <strain evidence="2">KCTC 52231</strain>
    </source>
</reference>
<evidence type="ECO:0000313" key="1">
    <source>
        <dbReference type="EMBL" id="MFC3163091.1"/>
    </source>
</evidence>
<protein>
    <recommendedName>
        <fullName evidence="3">MqsR (Motility quorum-sensing regulator) toxin of toxin-antitoxin system</fullName>
    </recommendedName>
</protein>
<proteinExistence type="predicted"/>
<keyword evidence="2" id="KW-1185">Reference proteome</keyword>
<sequence>MASEIEELAACDQSIAARQPVPSLYHRMSYTHSTHKFTRDEFAALMKKLGASEEAVNRQLLKIDAGTLTPTDVTYIIDYEATTSSAAIVHKRSECVIRINRPDDKLIMELVRVDGLSLWQYQARRP</sequence>
<gene>
    <name evidence="1" type="ORF">ACFOHV_07340</name>
</gene>
<comment type="caution">
    <text evidence="1">The sequence shown here is derived from an EMBL/GenBank/DDBJ whole genome shotgun (WGS) entry which is preliminary data.</text>
</comment>
<name>A0ABV7I0B1_9HYPH</name>